<evidence type="ECO:0000256" key="8">
    <source>
        <dbReference type="SAM" id="Phobius"/>
    </source>
</evidence>
<keyword evidence="3" id="KW-0645">Protease</keyword>
<accession>A0A162MZD0</accession>
<keyword evidence="5" id="KW-0378">Hydrolase</keyword>
<evidence type="ECO:0000256" key="4">
    <source>
        <dbReference type="ARBA" id="ARBA00022692"/>
    </source>
</evidence>
<evidence type="ECO:0000313" key="10">
    <source>
        <dbReference type="Proteomes" id="UP000077134"/>
    </source>
</evidence>
<gene>
    <name evidence="9" type="ORF">PNBC_10885</name>
</gene>
<dbReference type="AlphaFoldDB" id="A0A162MZD0"/>
<dbReference type="RefSeq" id="WP_068657987.1">
    <property type="nucleotide sequence ID" value="NZ_CP017770.1"/>
</dbReference>
<organism evidence="9 10">
    <name type="scientific">Paenibacillus crassostreae</name>
    <dbReference type="NCBI Taxonomy" id="1763538"/>
    <lineage>
        <taxon>Bacteria</taxon>
        <taxon>Bacillati</taxon>
        <taxon>Bacillota</taxon>
        <taxon>Bacilli</taxon>
        <taxon>Bacillales</taxon>
        <taxon>Paenibacillaceae</taxon>
        <taxon>Paenibacillus</taxon>
    </lineage>
</organism>
<evidence type="ECO:0000256" key="7">
    <source>
        <dbReference type="ARBA" id="ARBA00023136"/>
    </source>
</evidence>
<dbReference type="Proteomes" id="UP000077134">
    <property type="component" value="Unassembled WGS sequence"/>
</dbReference>
<keyword evidence="2" id="KW-0673">Quorum sensing</keyword>
<evidence type="ECO:0000256" key="1">
    <source>
        <dbReference type="ARBA" id="ARBA00022475"/>
    </source>
</evidence>
<dbReference type="STRING" id="1763538.LPB68_03075"/>
<dbReference type="OrthoDB" id="2666767at2"/>
<keyword evidence="10" id="KW-1185">Reference proteome</keyword>
<dbReference type="GO" id="GO:0009372">
    <property type="term" value="P:quorum sensing"/>
    <property type="evidence" value="ECO:0007669"/>
    <property type="project" value="UniProtKB-KW"/>
</dbReference>
<dbReference type="GO" id="GO:0006508">
    <property type="term" value="P:proteolysis"/>
    <property type="evidence" value="ECO:0007669"/>
    <property type="project" value="UniProtKB-KW"/>
</dbReference>
<feature type="transmembrane region" description="Helical" evidence="8">
    <location>
        <begin position="57"/>
        <end position="76"/>
    </location>
</feature>
<dbReference type="GO" id="GO:0016020">
    <property type="term" value="C:membrane"/>
    <property type="evidence" value="ECO:0007669"/>
    <property type="project" value="InterPro"/>
</dbReference>
<name>A0A162MZD0_9BACL</name>
<feature type="transmembrane region" description="Helical" evidence="8">
    <location>
        <begin position="88"/>
        <end position="117"/>
    </location>
</feature>
<keyword evidence="1" id="KW-1003">Cell membrane</keyword>
<feature type="transmembrane region" description="Helical" evidence="8">
    <location>
        <begin position="138"/>
        <end position="161"/>
    </location>
</feature>
<comment type="caution">
    <text evidence="9">The sequence shown here is derived from an EMBL/GenBank/DDBJ whole genome shotgun (WGS) entry which is preliminary data.</text>
</comment>
<evidence type="ECO:0000256" key="6">
    <source>
        <dbReference type="ARBA" id="ARBA00022989"/>
    </source>
</evidence>
<keyword evidence="6 8" id="KW-1133">Transmembrane helix</keyword>
<dbReference type="KEGG" id="pcx:LPB68_03075"/>
<proteinExistence type="predicted"/>
<keyword evidence="7 8" id="KW-0472">Membrane</keyword>
<keyword evidence="4 8" id="KW-0812">Transmembrane</keyword>
<dbReference type="GO" id="GO:0008233">
    <property type="term" value="F:peptidase activity"/>
    <property type="evidence" value="ECO:0007669"/>
    <property type="project" value="UniProtKB-KW"/>
</dbReference>
<dbReference type="EMBL" id="LSFN01000014">
    <property type="protein sequence ID" value="OAB74559.1"/>
    <property type="molecule type" value="Genomic_DNA"/>
</dbReference>
<dbReference type="InterPro" id="IPR006741">
    <property type="entry name" value="AgrB"/>
</dbReference>
<reference evidence="9 10" key="1">
    <citation type="submission" date="2016-02" db="EMBL/GenBank/DDBJ databases">
        <title>Paenibacillus sp. LPB0068, isolated from Crassostrea gigas.</title>
        <authorList>
            <person name="Shin S.-K."/>
            <person name="Yi H."/>
        </authorList>
    </citation>
    <scope>NUCLEOTIDE SEQUENCE [LARGE SCALE GENOMIC DNA]</scope>
    <source>
        <strain evidence="9 10">LPB0068</strain>
    </source>
</reference>
<evidence type="ECO:0000256" key="2">
    <source>
        <dbReference type="ARBA" id="ARBA00022654"/>
    </source>
</evidence>
<dbReference type="SMART" id="SM00793">
    <property type="entry name" value="AgrB"/>
    <property type="match status" value="1"/>
</dbReference>
<evidence type="ECO:0000313" key="9">
    <source>
        <dbReference type="EMBL" id="OAB74559.1"/>
    </source>
</evidence>
<sequence>MIEIIAMKMARRIKSKVPNHPSSIVILKHAIAILLNTFFIILLSLVVSYVTGNVKEIIIILVSFALLRLVSGGMHLKSGDSCVLLTTTLFTFLLFVNLSLGQMYILTSICLILVFIYSPSRIENQSRIPKKYYGILKMISVLLVATNFWILSPILTATFFVQALTLVRWKR</sequence>
<protein>
    <recommendedName>
        <fullName evidence="11">Accessory regulator AgrB</fullName>
    </recommendedName>
</protein>
<evidence type="ECO:0008006" key="11">
    <source>
        <dbReference type="Google" id="ProtNLM"/>
    </source>
</evidence>
<evidence type="ECO:0000256" key="5">
    <source>
        <dbReference type="ARBA" id="ARBA00022801"/>
    </source>
</evidence>
<evidence type="ECO:0000256" key="3">
    <source>
        <dbReference type="ARBA" id="ARBA00022670"/>
    </source>
</evidence>
<feature type="transmembrane region" description="Helical" evidence="8">
    <location>
        <begin position="26"/>
        <end position="50"/>
    </location>
</feature>
<dbReference type="Pfam" id="PF04647">
    <property type="entry name" value="AgrB"/>
    <property type="match status" value="1"/>
</dbReference>